<dbReference type="SUPFAM" id="SSF88659">
    <property type="entry name" value="Sigma3 and sigma4 domains of RNA polymerase sigma factors"/>
    <property type="match status" value="1"/>
</dbReference>
<dbReference type="Gene3D" id="1.10.10.10">
    <property type="entry name" value="Winged helix-like DNA-binding domain superfamily/Winged helix DNA-binding domain"/>
    <property type="match status" value="1"/>
</dbReference>
<dbReference type="Proteomes" id="UP000885744">
    <property type="component" value="Unassembled WGS sequence"/>
</dbReference>
<protein>
    <submittedName>
        <fullName evidence="1">Uncharacterized protein</fullName>
    </submittedName>
</protein>
<dbReference type="InterPro" id="IPR036388">
    <property type="entry name" value="WH-like_DNA-bd_sf"/>
</dbReference>
<evidence type="ECO:0000313" key="1">
    <source>
        <dbReference type="EMBL" id="HEB14035.1"/>
    </source>
</evidence>
<accession>A0A7C1SQG9</accession>
<reference evidence="1" key="1">
    <citation type="journal article" date="2020" name="mSystems">
        <title>Genome- and Community-Level Interaction Insights into Carbon Utilization and Element Cycling Functions of Hydrothermarchaeota in Hydrothermal Sediment.</title>
        <authorList>
            <person name="Zhou Z."/>
            <person name="Liu Y."/>
            <person name="Xu W."/>
            <person name="Pan J."/>
            <person name="Luo Z.H."/>
            <person name="Li M."/>
        </authorList>
    </citation>
    <scope>NUCLEOTIDE SEQUENCE [LARGE SCALE GENOMIC DNA]</scope>
    <source>
        <strain evidence="1">HyVt-365</strain>
    </source>
</reference>
<comment type="caution">
    <text evidence="1">The sequence shown here is derived from an EMBL/GenBank/DDBJ whole genome shotgun (WGS) entry which is preliminary data.</text>
</comment>
<dbReference type="AlphaFoldDB" id="A0A7C1SQG9"/>
<dbReference type="EMBL" id="DRHH01000054">
    <property type="protein sequence ID" value="HEB14035.1"/>
    <property type="molecule type" value="Genomic_DNA"/>
</dbReference>
<dbReference type="InterPro" id="IPR013324">
    <property type="entry name" value="RNA_pol_sigma_r3/r4-like"/>
</dbReference>
<gene>
    <name evidence="1" type="ORF">ENI09_01345</name>
</gene>
<sequence length="187" mass="20933">MRRRQILQGETLKILEGSVAEAASRLGISQTAVRQGRKGLVKPTTKTAKALTTKKFTHLLRRRGHRLTAKQRQALEMVYGLGHSEPMTVRAVAARLRISPVAVSDHVGRARLKLLGWPNREKVKALSASSAWDRLTTLQKRLLTLRYGLEAGLEPQSYGEISQSMGRSENWGYQATVFSLNKLIFDE</sequence>
<proteinExistence type="predicted"/>
<organism evidence="1">
    <name type="scientific">candidate division WWE3 bacterium</name>
    <dbReference type="NCBI Taxonomy" id="2053526"/>
    <lineage>
        <taxon>Bacteria</taxon>
        <taxon>Katanobacteria</taxon>
    </lineage>
</organism>
<name>A0A7C1SQG9_UNCKA</name>